<evidence type="ECO:0000313" key="3">
    <source>
        <dbReference type="Proteomes" id="UP000323454"/>
    </source>
</evidence>
<dbReference type="AlphaFoldDB" id="A0A5B2XDB1"/>
<dbReference type="PANTHER" id="PTHR12993">
    <property type="entry name" value="N-ACETYLGLUCOSAMINYL-PHOSPHATIDYLINOSITOL DE-N-ACETYLASE-RELATED"/>
    <property type="match status" value="1"/>
</dbReference>
<organism evidence="2 3">
    <name type="scientific">Solihabitans fulvus</name>
    <dbReference type="NCBI Taxonomy" id="1892852"/>
    <lineage>
        <taxon>Bacteria</taxon>
        <taxon>Bacillati</taxon>
        <taxon>Actinomycetota</taxon>
        <taxon>Actinomycetes</taxon>
        <taxon>Pseudonocardiales</taxon>
        <taxon>Pseudonocardiaceae</taxon>
        <taxon>Solihabitans</taxon>
    </lineage>
</organism>
<dbReference type="EMBL" id="VUOB01000031">
    <property type="protein sequence ID" value="KAA2261085.1"/>
    <property type="molecule type" value="Genomic_DNA"/>
</dbReference>
<dbReference type="GO" id="GO:0016137">
    <property type="term" value="P:glycoside metabolic process"/>
    <property type="evidence" value="ECO:0007669"/>
    <property type="project" value="UniProtKB-ARBA"/>
</dbReference>
<dbReference type="Proteomes" id="UP000323454">
    <property type="component" value="Unassembled WGS sequence"/>
</dbReference>
<dbReference type="GO" id="GO:0016811">
    <property type="term" value="F:hydrolase activity, acting on carbon-nitrogen (but not peptide) bonds, in linear amides"/>
    <property type="evidence" value="ECO:0007669"/>
    <property type="project" value="TreeGrafter"/>
</dbReference>
<dbReference type="Pfam" id="PF02585">
    <property type="entry name" value="PIG-L"/>
    <property type="match status" value="1"/>
</dbReference>
<dbReference type="RefSeq" id="WP_149850884.1">
    <property type="nucleotide sequence ID" value="NZ_VUOB01000031.1"/>
</dbReference>
<evidence type="ECO:0000313" key="2">
    <source>
        <dbReference type="EMBL" id="KAA2261085.1"/>
    </source>
</evidence>
<keyword evidence="1" id="KW-0862">Zinc</keyword>
<evidence type="ECO:0000256" key="1">
    <source>
        <dbReference type="ARBA" id="ARBA00022833"/>
    </source>
</evidence>
<comment type="caution">
    <text evidence="2">The sequence shown here is derived from an EMBL/GenBank/DDBJ whole genome shotgun (WGS) entry which is preliminary data.</text>
</comment>
<dbReference type="SUPFAM" id="SSF102588">
    <property type="entry name" value="LmbE-like"/>
    <property type="match status" value="1"/>
</dbReference>
<dbReference type="PANTHER" id="PTHR12993:SF28">
    <property type="entry name" value="LMBE FAMILY PROTEIN"/>
    <property type="match status" value="1"/>
</dbReference>
<dbReference type="OrthoDB" id="3514174at2"/>
<dbReference type="Gene3D" id="3.40.50.10320">
    <property type="entry name" value="LmbE-like"/>
    <property type="match status" value="1"/>
</dbReference>
<reference evidence="2 3" key="2">
    <citation type="submission" date="2019-09" db="EMBL/GenBank/DDBJ databases">
        <authorList>
            <person name="Jin C."/>
        </authorList>
    </citation>
    <scope>NUCLEOTIDE SEQUENCE [LARGE SCALE GENOMIC DNA]</scope>
    <source>
        <strain evidence="2 3">AN110305</strain>
    </source>
</reference>
<gene>
    <name evidence="2" type="ORF">F0L68_18670</name>
</gene>
<proteinExistence type="predicted"/>
<reference evidence="2 3" key="1">
    <citation type="submission" date="2019-09" db="EMBL/GenBank/DDBJ databases">
        <title>Goodfellowia gen. nov., a new genus of the Pseudonocardineae related to Actinoalloteichus, containing Goodfellowia coeruleoviolacea gen. nov., comb. nov. gen. nov., comb. nov.</title>
        <authorList>
            <person name="Labeda D."/>
        </authorList>
    </citation>
    <scope>NUCLEOTIDE SEQUENCE [LARGE SCALE GENOMIC DNA]</scope>
    <source>
        <strain evidence="2 3">AN110305</strain>
    </source>
</reference>
<keyword evidence="3" id="KW-1185">Reference proteome</keyword>
<protein>
    <submittedName>
        <fullName evidence="2">PIG-L family deacetylase</fullName>
    </submittedName>
</protein>
<dbReference type="InterPro" id="IPR003737">
    <property type="entry name" value="GlcNAc_PI_deacetylase-related"/>
</dbReference>
<dbReference type="InterPro" id="IPR024078">
    <property type="entry name" value="LmbE-like_dom_sf"/>
</dbReference>
<sequence>MITRKALVVAAHPDDVDYLASGTVARWAAEGVETTYCVVTDGDAGWSAGGVSRAHVAAVRRAEQTAAAKVVGVEDVRFLGYPDGELELSGPLRRDLARVVRQVRPQRMVMPSPEINWERMPDSHPDHRVTGEAALRVAYPEARNPLAHRELLDNEGLEAFAVPQLWIFGGPRPNHHVDVTDVFELKLAALREHASQTAHLADLEEQLRRWLGDNARRAGLRPGRLAESFQVASTA</sequence>
<name>A0A5B2XDB1_9PSEU</name>
<accession>A0A5B2XDB1</accession>